<gene>
    <name evidence="12" type="ORF">GDO81_012084</name>
</gene>
<dbReference type="EMBL" id="WNYA01000005">
    <property type="protein sequence ID" value="KAG8572548.1"/>
    <property type="molecule type" value="Genomic_DNA"/>
</dbReference>
<dbReference type="InterPro" id="IPR051999">
    <property type="entry name" value="Mediator_complex_subunit_1"/>
</dbReference>
<dbReference type="PANTHER" id="PTHR12881">
    <property type="entry name" value="MEDIATOR OF RNA POLYMERASE II TRANSCRIPTION SUBUNIT 1"/>
    <property type="match status" value="1"/>
</dbReference>
<dbReference type="GO" id="GO:0046966">
    <property type="term" value="F:nuclear thyroid hormone receptor binding"/>
    <property type="evidence" value="ECO:0007669"/>
    <property type="project" value="TreeGrafter"/>
</dbReference>
<evidence type="ECO:0000256" key="2">
    <source>
        <dbReference type="ARBA" id="ARBA00006210"/>
    </source>
</evidence>
<dbReference type="GO" id="GO:0045944">
    <property type="term" value="P:positive regulation of transcription by RNA polymerase II"/>
    <property type="evidence" value="ECO:0007669"/>
    <property type="project" value="UniProtKB-ARBA"/>
</dbReference>
<keyword evidence="4 9" id="KW-0805">Transcription regulation</keyword>
<evidence type="ECO:0000256" key="4">
    <source>
        <dbReference type="ARBA" id="ARBA00023015"/>
    </source>
</evidence>
<evidence type="ECO:0000313" key="13">
    <source>
        <dbReference type="Proteomes" id="UP000824782"/>
    </source>
</evidence>
<dbReference type="GO" id="GO:0042809">
    <property type="term" value="F:nuclear vitamin D receptor binding"/>
    <property type="evidence" value="ECO:0007669"/>
    <property type="project" value="TreeGrafter"/>
</dbReference>
<sequence length="646" mass="72395">MEAYADLAEESTIANLWTPLDKENASVLLHAPIEYQQERKVSELAPVKRSSKTLLEKLHLKYSQKSWTETYKLVRYCLDKPAAGTIRGFTEHPILRCTNTLQEAVKAKSLSTLLTRIESISKLKGLESHLGPNGRICYITSEMFYIEVQVKKNGHVAFVKLAHHGESPTVCNELLLLLRSKDFEGFGKSLEGLIHLYNIPGNSDIKAKVYIALRSLEEDISALFNLSRPKTDKDRIITILHGKVGLLSPRSGGTPMNIEYYISPYQILEEKLKPGLPVIFEKEGPMHELLIEMKHKSLPDLTSGKDVQFVVSLSDCRDHCYVMTSRRDNENSVIGALVSKIPFIHPSHVQTILEVLRHQEAYNTLLSSCISNTINHKDHTDMIHFEVSLQRDFRFCISFQHPNGGNLSSVVVDILSCRKLVCNIYSSASDPPLPCNKEFILKILERCMSIPLTMRTIFKKAQALEVSKDMEKNYANGKNALPPICAGKYKKEGVIEQNGIPQERTSVFEENSVYDHVEDIFPDHDDGDMHSVDFHNPIPCPSREPNSSYTEDHYFHHVEMNSSGVDDRNSSVAEESYSSLAEDPSSSLVQELSPIMAGVPSPNIAEDPSSSITGELSSSITEELSLSVSGLGTTRSMPEHDMDECY</sequence>
<evidence type="ECO:0000256" key="10">
    <source>
        <dbReference type="SAM" id="MobiDB-lite"/>
    </source>
</evidence>
<feature type="region of interest" description="Disordered" evidence="10">
    <location>
        <begin position="561"/>
        <end position="588"/>
    </location>
</feature>
<keyword evidence="7 9" id="KW-0539">Nucleus</keyword>
<feature type="domain" description="Mediator complex subunit Med1" evidence="11">
    <location>
        <begin position="331"/>
        <end position="370"/>
    </location>
</feature>
<dbReference type="Proteomes" id="UP000824782">
    <property type="component" value="Unassembled WGS sequence"/>
</dbReference>
<organism evidence="12 13">
    <name type="scientific">Engystomops pustulosus</name>
    <name type="common">Tungara frog</name>
    <name type="synonym">Physalaemus pustulosus</name>
    <dbReference type="NCBI Taxonomy" id="76066"/>
    <lineage>
        <taxon>Eukaryota</taxon>
        <taxon>Metazoa</taxon>
        <taxon>Chordata</taxon>
        <taxon>Craniata</taxon>
        <taxon>Vertebrata</taxon>
        <taxon>Euteleostomi</taxon>
        <taxon>Amphibia</taxon>
        <taxon>Batrachia</taxon>
        <taxon>Anura</taxon>
        <taxon>Neobatrachia</taxon>
        <taxon>Hyloidea</taxon>
        <taxon>Leptodactylidae</taxon>
        <taxon>Leiuperinae</taxon>
        <taxon>Engystomops</taxon>
    </lineage>
</organism>
<evidence type="ECO:0000259" key="11">
    <source>
        <dbReference type="Pfam" id="PF10744"/>
    </source>
</evidence>
<protein>
    <recommendedName>
        <fullName evidence="3 9">Mediator of RNA polymerase II transcription subunit 1</fullName>
    </recommendedName>
    <alternativeName>
        <fullName evidence="8 9">Mediator complex subunit 1</fullName>
    </alternativeName>
</protein>
<feature type="region of interest" description="Disordered" evidence="10">
    <location>
        <begin position="627"/>
        <end position="646"/>
    </location>
</feature>
<dbReference type="Pfam" id="PF10744">
    <property type="entry name" value="Med1"/>
    <property type="match status" value="2"/>
</dbReference>
<comment type="caution">
    <text evidence="12">The sequence shown here is derived from an EMBL/GenBank/DDBJ whole genome shotgun (WGS) entry which is preliminary data.</text>
</comment>
<feature type="compositionally biased region" description="Low complexity" evidence="10">
    <location>
        <begin position="609"/>
        <end position="618"/>
    </location>
</feature>
<evidence type="ECO:0000256" key="6">
    <source>
        <dbReference type="ARBA" id="ARBA00023163"/>
    </source>
</evidence>
<evidence type="ECO:0000313" key="12">
    <source>
        <dbReference type="EMBL" id="KAG8572548.1"/>
    </source>
</evidence>
<evidence type="ECO:0000256" key="7">
    <source>
        <dbReference type="ARBA" id="ARBA00023242"/>
    </source>
</evidence>
<comment type="similarity">
    <text evidence="2 9">Belongs to the Mediator complex subunit 1 family.</text>
</comment>
<dbReference type="GO" id="GO:0016592">
    <property type="term" value="C:mediator complex"/>
    <property type="evidence" value="ECO:0007669"/>
    <property type="project" value="InterPro"/>
</dbReference>
<proteinExistence type="inferred from homology"/>
<dbReference type="GO" id="GO:0042974">
    <property type="term" value="F:nuclear retinoic acid receptor binding"/>
    <property type="evidence" value="ECO:0007669"/>
    <property type="project" value="TreeGrafter"/>
</dbReference>
<dbReference type="AlphaFoldDB" id="A0AAV7BIW0"/>
<keyword evidence="5 9" id="KW-0010">Activator</keyword>
<evidence type="ECO:0000256" key="3">
    <source>
        <dbReference type="ARBA" id="ARBA00020612"/>
    </source>
</evidence>
<evidence type="ECO:0000256" key="1">
    <source>
        <dbReference type="ARBA" id="ARBA00004123"/>
    </source>
</evidence>
<evidence type="ECO:0000256" key="8">
    <source>
        <dbReference type="ARBA" id="ARBA00031254"/>
    </source>
</evidence>
<keyword evidence="13" id="KW-1185">Reference proteome</keyword>
<feature type="domain" description="Mediator complex subunit Med1" evidence="11">
    <location>
        <begin position="97"/>
        <end position="272"/>
    </location>
</feature>
<feature type="compositionally biased region" description="Polar residues" evidence="10">
    <location>
        <begin position="570"/>
        <end position="588"/>
    </location>
</feature>
<comment type="subcellular location">
    <subcellularLocation>
        <location evidence="1 9">Nucleus</location>
    </subcellularLocation>
</comment>
<dbReference type="GO" id="GO:0003712">
    <property type="term" value="F:transcription coregulator activity"/>
    <property type="evidence" value="ECO:0007669"/>
    <property type="project" value="InterPro"/>
</dbReference>
<accession>A0AAV7BIW0</accession>
<name>A0AAV7BIW0_ENGPU</name>
<evidence type="ECO:0000256" key="9">
    <source>
        <dbReference type="RuleBase" id="RU364059"/>
    </source>
</evidence>
<evidence type="ECO:0000256" key="5">
    <source>
        <dbReference type="ARBA" id="ARBA00023159"/>
    </source>
</evidence>
<dbReference type="PANTHER" id="PTHR12881:SF15">
    <property type="entry name" value="MEDIATOR OF RNA POLYMERASE II TRANSCRIPTION SUBUNIT 1"/>
    <property type="match status" value="1"/>
</dbReference>
<feature type="region of interest" description="Disordered" evidence="10">
    <location>
        <begin position="599"/>
        <end position="618"/>
    </location>
</feature>
<reference evidence="12" key="1">
    <citation type="thesis" date="2020" institute="ProQuest LLC" country="789 East Eisenhower Parkway, Ann Arbor, MI, USA">
        <title>Comparative Genomics and Chromosome Evolution.</title>
        <authorList>
            <person name="Mudd A.B."/>
        </authorList>
    </citation>
    <scope>NUCLEOTIDE SEQUENCE</scope>
    <source>
        <strain evidence="12">237g6f4</strain>
        <tissue evidence="12">Blood</tissue>
    </source>
</reference>
<keyword evidence="6 9" id="KW-0804">Transcription</keyword>
<dbReference type="InterPro" id="IPR019680">
    <property type="entry name" value="Mediator_Med1"/>
</dbReference>
<dbReference type="GO" id="GO:0097067">
    <property type="term" value="P:cellular response to thyroid hormone stimulus"/>
    <property type="evidence" value="ECO:0007669"/>
    <property type="project" value="TreeGrafter"/>
</dbReference>
<comment type="function">
    <text evidence="9">Component of the Mediator complex, a coactivator involved in the regulated transcription of nearly all RNA polymerase II-dependent genes. Mediator functions as a bridge to convey information from gene-specific regulatory proteins to the basal RNA polymerase II transcription machinery. Mediator is recruited to promoters by direct interactions with regulatory proteins and serves as a scaffold for the assembly of a functional preinitiation complex with RNA polymerase II and the general transcription factors.</text>
</comment>